<dbReference type="HOGENOM" id="CLU_2032387_0_0_1"/>
<feature type="non-terminal residue" evidence="2">
    <location>
        <position position="132"/>
    </location>
</feature>
<name>V4BFN9_LOTGI</name>
<dbReference type="Gene3D" id="3.40.50.12780">
    <property type="entry name" value="N-terminal domain of ligase-like"/>
    <property type="match status" value="1"/>
</dbReference>
<protein>
    <recommendedName>
        <fullName evidence="1">AMP-binding enzyme C-terminal domain-containing protein</fullName>
    </recommendedName>
</protein>
<dbReference type="InterPro" id="IPR045851">
    <property type="entry name" value="AMP-bd_C_sf"/>
</dbReference>
<reference evidence="2 3" key="1">
    <citation type="journal article" date="2013" name="Nature">
        <title>Insights into bilaterian evolution from three spiralian genomes.</title>
        <authorList>
            <person name="Simakov O."/>
            <person name="Marletaz F."/>
            <person name="Cho S.J."/>
            <person name="Edsinger-Gonzales E."/>
            <person name="Havlak P."/>
            <person name="Hellsten U."/>
            <person name="Kuo D.H."/>
            <person name="Larsson T."/>
            <person name="Lv J."/>
            <person name="Arendt D."/>
            <person name="Savage R."/>
            <person name="Osoegawa K."/>
            <person name="de Jong P."/>
            <person name="Grimwood J."/>
            <person name="Chapman J.A."/>
            <person name="Shapiro H."/>
            <person name="Aerts A."/>
            <person name="Otillar R.P."/>
            <person name="Terry A.Y."/>
            <person name="Boore J.L."/>
            <person name="Grigoriev I.V."/>
            <person name="Lindberg D.R."/>
            <person name="Seaver E.C."/>
            <person name="Weisblat D.A."/>
            <person name="Putnam N.H."/>
            <person name="Rokhsar D.S."/>
        </authorList>
    </citation>
    <scope>NUCLEOTIDE SEQUENCE [LARGE SCALE GENOMIC DNA]</scope>
</reference>
<sequence>IVKDENNQTLPKGKYGNIFVKTKWMFSRYFGDEELTKSEFDENGFINLHDQGYVNDKGELIVFGRTAEVIVRSEDYFHPAWIESVIRTCPDVDDVIVVPVPDALLQNEICACVVLVPGSNCNEKHLQEFCQK</sequence>
<gene>
    <name evidence="2" type="ORF">LOTGIDRAFT_76854</name>
</gene>
<dbReference type="EMBL" id="KB202849">
    <property type="protein sequence ID" value="ESO87779.1"/>
    <property type="molecule type" value="Genomic_DNA"/>
</dbReference>
<dbReference type="AlphaFoldDB" id="V4BFN9"/>
<dbReference type="RefSeq" id="XP_009061537.1">
    <property type="nucleotide sequence ID" value="XM_009063289.1"/>
</dbReference>
<feature type="domain" description="AMP-binding enzyme C-terminal" evidence="1">
    <location>
        <begin position="82"/>
        <end position="131"/>
    </location>
</feature>
<proteinExistence type="predicted"/>
<evidence type="ECO:0000259" key="1">
    <source>
        <dbReference type="Pfam" id="PF13193"/>
    </source>
</evidence>
<dbReference type="SUPFAM" id="SSF56801">
    <property type="entry name" value="Acetyl-CoA synthetase-like"/>
    <property type="match status" value="1"/>
</dbReference>
<dbReference type="KEGG" id="lgi:LOTGIDRAFT_76854"/>
<dbReference type="Gene3D" id="3.30.300.30">
    <property type="match status" value="1"/>
</dbReference>
<dbReference type="Pfam" id="PF13193">
    <property type="entry name" value="AMP-binding_C"/>
    <property type="match status" value="1"/>
</dbReference>
<evidence type="ECO:0000313" key="3">
    <source>
        <dbReference type="Proteomes" id="UP000030746"/>
    </source>
</evidence>
<dbReference type="PANTHER" id="PTHR42814:SF3">
    <property type="entry name" value="BETA-N-ACETYLHEXOSAMINIDASE"/>
    <property type="match status" value="1"/>
</dbReference>
<dbReference type="PANTHER" id="PTHR42814">
    <property type="entry name" value="AMP-BINDING DOMAIN-CONTAINING PROTEIN"/>
    <property type="match status" value="1"/>
</dbReference>
<dbReference type="CTD" id="20252241"/>
<dbReference type="Proteomes" id="UP000030746">
    <property type="component" value="Unassembled WGS sequence"/>
</dbReference>
<organism evidence="2 3">
    <name type="scientific">Lottia gigantea</name>
    <name type="common">Giant owl limpet</name>
    <dbReference type="NCBI Taxonomy" id="225164"/>
    <lineage>
        <taxon>Eukaryota</taxon>
        <taxon>Metazoa</taxon>
        <taxon>Spiralia</taxon>
        <taxon>Lophotrochozoa</taxon>
        <taxon>Mollusca</taxon>
        <taxon>Gastropoda</taxon>
        <taxon>Patellogastropoda</taxon>
        <taxon>Lottioidea</taxon>
        <taxon>Lottiidae</taxon>
        <taxon>Lottia</taxon>
    </lineage>
</organism>
<dbReference type="GeneID" id="20252241"/>
<evidence type="ECO:0000313" key="2">
    <source>
        <dbReference type="EMBL" id="ESO87779.1"/>
    </source>
</evidence>
<keyword evidence="3" id="KW-1185">Reference proteome</keyword>
<feature type="non-terminal residue" evidence="2">
    <location>
        <position position="1"/>
    </location>
</feature>
<accession>V4BFN9</accession>
<dbReference type="InterPro" id="IPR025110">
    <property type="entry name" value="AMP-bd_C"/>
</dbReference>
<dbReference type="OMA" id="NNGKTMR"/>
<dbReference type="InterPro" id="IPR042099">
    <property type="entry name" value="ANL_N_sf"/>
</dbReference>
<dbReference type="OrthoDB" id="6132398at2759"/>
<dbReference type="STRING" id="225164.V4BFN9"/>